<dbReference type="AlphaFoldDB" id="A0AAX2IYE0"/>
<gene>
    <name evidence="1" type="ORF">NCTC12272_02098</name>
</gene>
<reference evidence="1 2" key="1">
    <citation type="submission" date="2018-06" db="EMBL/GenBank/DDBJ databases">
        <authorList>
            <consortium name="Pathogen Informatics"/>
            <person name="Doyle S."/>
        </authorList>
    </citation>
    <scope>NUCLEOTIDE SEQUENCE [LARGE SCALE GENOMIC DNA]</scope>
    <source>
        <strain evidence="1 2">NCTC12272</strain>
    </source>
</reference>
<accession>A0AAX2IYE0</accession>
<dbReference type="Proteomes" id="UP000249566">
    <property type="component" value="Chromosome 1"/>
</dbReference>
<proteinExistence type="predicted"/>
<protein>
    <submittedName>
        <fullName evidence="1">Uncharacterized protein</fullName>
    </submittedName>
</protein>
<name>A0AAX2IYE0_LEGPN</name>
<sequence>MLCREFLFILAYQLLELCRKYKKLSIQEQSLQH</sequence>
<organism evidence="1 2">
    <name type="scientific">Legionella pneumophila subsp. pascullei</name>
    <dbReference type="NCBI Taxonomy" id="91890"/>
    <lineage>
        <taxon>Bacteria</taxon>
        <taxon>Pseudomonadati</taxon>
        <taxon>Pseudomonadota</taxon>
        <taxon>Gammaproteobacteria</taxon>
        <taxon>Legionellales</taxon>
        <taxon>Legionellaceae</taxon>
        <taxon>Legionella</taxon>
    </lineage>
</organism>
<evidence type="ECO:0000313" key="2">
    <source>
        <dbReference type="Proteomes" id="UP000249566"/>
    </source>
</evidence>
<dbReference type="EMBL" id="LS483412">
    <property type="protein sequence ID" value="SQG90893.1"/>
    <property type="molecule type" value="Genomic_DNA"/>
</dbReference>
<evidence type="ECO:0000313" key="1">
    <source>
        <dbReference type="EMBL" id="SQG90893.1"/>
    </source>
</evidence>